<dbReference type="GO" id="GO:0003723">
    <property type="term" value="F:RNA binding"/>
    <property type="evidence" value="ECO:0007669"/>
    <property type="project" value="UniProtKB-UniRule"/>
</dbReference>
<keyword evidence="1 2" id="KW-0694">RNA-binding</keyword>
<dbReference type="GO" id="GO:0005829">
    <property type="term" value="C:cytosol"/>
    <property type="evidence" value="ECO:0007669"/>
    <property type="project" value="TreeGrafter"/>
</dbReference>
<accession>A0AAD7CSQ5</accession>
<dbReference type="InterPro" id="IPR006630">
    <property type="entry name" value="La_HTH"/>
</dbReference>
<dbReference type="CDD" id="cd07323">
    <property type="entry name" value="LAM"/>
    <property type="match status" value="1"/>
</dbReference>
<reference evidence="4" key="1">
    <citation type="submission" date="2023-03" db="EMBL/GenBank/DDBJ databases">
        <title>Massive genome expansion in bonnet fungi (Mycena s.s.) driven by repeated elements and novel gene families across ecological guilds.</title>
        <authorList>
            <consortium name="Lawrence Berkeley National Laboratory"/>
            <person name="Harder C.B."/>
            <person name="Miyauchi S."/>
            <person name="Viragh M."/>
            <person name="Kuo A."/>
            <person name="Thoen E."/>
            <person name="Andreopoulos B."/>
            <person name="Lu D."/>
            <person name="Skrede I."/>
            <person name="Drula E."/>
            <person name="Henrissat B."/>
            <person name="Morin E."/>
            <person name="Kohler A."/>
            <person name="Barry K."/>
            <person name="LaButti K."/>
            <person name="Morin E."/>
            <person name="Salamov A."/>
            <person name="Lipzen A."/>
            <person name="Mereny Z."/>
            <person name="Hegedus B."/>
            <person name="Baldrian P."/>
            <person name="Stursova M."/>
            <person name="Weitz H."/>
            <person name="Taylor A."/>
            <person name="Grigoriev I.V."/>
            <person name="Nagy L.G."/>
            <person name="Martin F."/>
            <person name="Kauserud H."/>
        </authorList>
    </citation>
    <scope>NUCLEOTIDE SEQUENCE</scope>
    <source>
        <strain evidence="4">CBHHK067</strain>
    </source>
</reference>
<dbReference type="PANTHER" id="PTHR22792:SF132">
    <property type="entry name" value="LA-RELATED PROTEIN 1"/>
    <property type="match status" value="1"/>
</dbReference>
<dbReference type="Gene3D" id="1.10.10.10">
    <property type="entry name" value="Winged helix-like DNA-binding domain superfamily/Winged helix DNA-binding domain"/>
    <property type="match status" value="1"/>
</dbReference>
<dbReference type="SMART" id="SM00715">
    <property type="entry name" value="LA"/>
    <property type="match status" value="1"/>
</dbReference>
<dbReference type="SUPFAM" id="SSF46785">
    <property type="entry name" value="Winged helix' DNA-binding domain"/>
    <property type="match status" value="1"/>
</dbReference>
<gene>
    <name evidence="4" type="ORF">B0H17DRAFT_954252</name>
</gene>
<dbReference type="AlphaFoldDB" id="A0AAD7CSQ5"/>
<dbReference type="PROSITE" id="PS50961">
    <property type="entry name" value="HTH_LA"/>
    <property type="match status" value="1"/>
</dbReference>
<protein>
    <recommendedName>
        <fullName evidence="3">HTH La-type RNA-binding domain-containing protein</fullName>
    </recommendedName>
</protein>
<comment type="caution">
    <text evidence="4">The sequence shown here is derived from an EMBL/GenBank/DDBJ whole genome shotgun (WGS) entry which is preliminary data.</text>
</comment>
<evidence type="ECO:0000256" key="1">
    <source>
        <dbReference type="ARBA" id="ARBA00022884"/>
    </source>
</evidence>
<dbReference type="InterPro" id="IPR036388">
    <property type="entry name" value="WH-like_DNA-bd_sf"/>
</dbReference>
<name>A0AAD7CSQ5_MYCRO</name>
<dbReference type="Proteomes" id="UP001221757">
    <property type="component" value="Unassembled WGS sequence"/>
</dbReference>
<dbReference type="GO" id="GO:0045727">
    <property type="term" value="P:positive regulation of translation"/>
    <property type="evidence" value="ECO:0007669"/>
    <property type="project" value="TreeGrafter"/>
</dbReference>
<dbReference type="Pfam" id="PF05383">
    <property type="entry name" value="La"/>
    <property type="match status" value="1"/>
</dbReference>
<evidence type="ECO:0000256" key="2">
    <source>
        <dbReference type="PROSITE-ProRule" id="PRU00332"/>
    </source>
</evidence>
<organism evidence="4 5">
    <name type="scientific">Mycena rosella</name>
    <name type="common">Pink bonnet</name>
    <name type="synonym">Agaricus rosellus</name>
    <dbReference type="NCBI Taxonomy" id="1033263"/>
    <lineage>
        <taxon>Eukaryota</taxon>
        <taxon>Fungi</taxon>
        <taxon>Dikarya</taxon>
        <taxon>Basidiomycota</taxon>
        <taxon>Agaricomycotina</taxon>
        <taxon>Agaricomycetes</taxon>
        <taxon>Agaricomycetidae</taxon>
        <taxon>Agaricales</taxon>
        <taxon>Marasmiineae</taxon>
        <taxon>Mycenaceae</taxon>
        <taxon>Mycena</taxon>
    </lineage>
</organism>
<proteinExistence type="predicted"/>
<sequence>MPTGYDYAQPPAPAPHLAPVPTLRTRLSFPIDRLRQEILSQLEFYLSPDNMATDLYLRQQMDSQGWVRIEVLASFKRVQSKTADVNLVRDVLGLSDYAEIRGEWVRSTEGWEQFVLPTAQPSVVDAESPYSLLLQADKAGHAPVDDAEEVDEEDEEDVVFVMGREAQAWAPERPR</sequence>
<dbReference type="PANTHER" id="PTHR22792">
    <property type="entry name" value="LUPUS LA PROTEIN-RELATED"/>
    <property type="match status" value="1"/>
</dbReference>
<dbReference type="InterPro" id="IPR036390">
    <property type="entry name" value="WH_DNA-bd_sf"/>
</dbReference>
<dbReference type="InterPro" id="IPR045180">
    <property type="entry name" value="La_dom_prot"/>
</dbReference>
<feature type="domain" description="HTH La-type RNA-binding" evidence="3">
    <location>
        <begin position="28"/>
        <end position="118"/>
    </location>
</feature>
<dbReference type="GO" id="GO:0010494">
    <property type="term" value="C:cytoplasmic stress granule"/>
    <property type="evidence" value="ECO:0007669"/>
    <property type="project" value="TreeGrafter"/>
</dbReference>
<evidence type="ECO:0000313" key="5">
    <source>
        <dbReference type="Proteomes" id="UP001221757"/>
    </source>
</evidence>
<keyword evidence="5" id="KW-1185">Reference proteome</keyword>
<evidence type="ECO:0000259" key="3">
    <source>
        <dbReference type="PROSITE" id="PS50961"/>
    </source>
</evidence>
<evidence type="ECO:0000313" key="4">
    <source>
        <dbReference type="EMBL" id="KAJ7660027.1"/>
    </source>
</evidence>
<dbReference type="EMBL" id="JARKIE010000263">
    <property type="protein sequence ID" value="KAJ7660027.1"/>
    <property type="molecule type" value="Genomic_DNA"/>
</dbReference>